<accession>A0A9P6NHF7</accession>
<protein>
    <recommendedName>
        <fullName evidence="3">F-box domain-containing protein</fullName>
    </recommendedName>
</protein>
<dbReference type="EMBL" id="MU167266">
    <property type="protein sequence ID" value="KAG0146054.1"/>
    <property type="molecule type" value="Genomic_DNA"/>
</dbReference>
<dbReference type="Proteomes" id="UP000886653">
    <property type="component" value="Unassembled WGS sequence"/>
</dbReference>
<keyword evidence="2" id="KW-1185">Reference proteome</keyword>
<dbReference type="InterPro" id="IPR032675">
    <property type="entry name" value="LRR_dom_sf"/>
</dbReference>
<reference evidence="1" key="1">
    <citation type="submission" date="2013-11" db="EMBL/GenBank/DDBJ databases">
        <title>Genome sequence of the fusiform rust pathogen reveals effectors for host alternation and coevolution with pine.</title>
        <authorList>
            <consortium name="DOE Joint Genome Institute"/>
            <person name="Smith K."/>
            <person name="Pendleton A."/>
            <person name="Kubisiak T."/>
            <person name="Anderson C."/>
            <person name="Salamov A."/>
            <person name="Aerts A."/>
            <person name="Riley R."/>
            <person name="Clum A."/>
            <person name="Lindquist E."/>
            <person name="Ence D."/>
            <person name="Campbell M."/>
            <person name="Kronenberg Z."/>
            <person name="Feau N."/>
            <person name="Dhillon B."/>
            <person name="Hamelin R."/>
            <person name="Burleigh J."/>
            <person name="Smith J."/>
            <person name="Yandell M."/>
            <person name="Nelson C."/>
            <person name="Grigoriev I."/>
            <person name="Davis J."/>
        </authorList>
    </citation>
    <scope>NUCLEOTIDE SEQUENCE</scope>
    <source>
        <strain evidence="1">G11</strain>
    </source>
</reference>
<sequence>MSSQDSAFDACGHASLGQLPLDILPILLRWCRDLDEAEKPKWRTPNDHRNSLSHPSHSINLRNRIRSLVSVNWLFHRFCQLHVGEFLEISHSPKQLKFIRDEWLPKHIDQVRRISITGSASSFLPSLGLSTPGLDLLYEICSRLLEGQIESLDVDHHLLDVISFEVRRSDNQRWPTLFRTMAPKLTQLTVNNHPMDEWLPDDVDELELVQHFRTLTKLQGFRAHNVRPLANVFPVSPLAHLLATQAELRSLTLSQCSCVDQSWCQPEWMGSLVSLKIRACVGVGMDWIRHFSHKFSQTLTFLEVTMNDENSVEAHSISLPKLTHLSLVGCSGSLKAFTSCSNLKRLVLGRGRREIEFEALNPLLESWDHLKEVVILDHSDRALPSLRGRCQTMGIELQFTSSSTTSYWQLRHPQHLFFSTL</sequence>
<dbReference type="AlphaFoldDB" id="A0A9P6NHF7"/>
<evidence type="ECO:0008006" key="3">
    <source>
        <dbReference type="Google" id="ProtNLM"/>
    </source>
</evidence>
<dbReference type="SUPFAM" id="SSF52047">
    <property type="entry name" value="RNI-like"/>
    <property type="match status" value="1"/>
</dbReference>
<dbReference type="Gene3D" id="3.80.10.10">
    <property type="entry name" value="Ribonuclease Inhibitor"/>
    <property type="match status" value="1"/>
</dbReference>
<evidence type="ECO:0000313" key="1">
    <source>
        <dbReference type="EMBL" id="KAG0146054.1"/>
    </source>
</evidence>
<proteinExistence type="predicted"/>
<comment type="caution">
    <text evidence="1">The sequence shown here is derived from an EMBL/GenBank/DDBJ whole genome shotgun (WGS) entry which is preliminary data.</text>
</comment>
<evidence type="ECO:0000313" key="2">
    <source>
        <dbReference type="Proteomes" id="UP000886653"/>
    </source>
</evidence>
<name>A0A9P6NHF7_9BASI</name>
<dbReference type="OrthoDB" id="2503460at2759"/>
<gene>
    <name evidence="1" type="ORF">CROQUDRAFT_44940</name>
</gene>
<organism evidence="1 2">
    <name type="scientific">Cronartium quercuum f. sp. fusiforme G11</name>
    <dbReference type="NCBI Taxonomy" id="708437"/>
    <lineage>
        <taxon>Eukaryota</taxon>
        <taxon>Fungi</taxon>
        <taxon>Dikarya</taxon>
        <taxon>Basidiomycota</taxon>
        <taxon>Pucciniomycotina</taxon>
        <taxon>Pucciniomycetes</taxon>
        <taxon>Pucciniales</taxon>
        <taxon>Coleosporiaceae</taxon>
        <taxon>Cronartium</taxon>
    </lineage>
</organism>